<dbReference type="AlphaFoldDB" id="A0A1I7XBA6"/>
<dbReference type="Proteomes" id="UP000095283">
    <property type="component" value="Unplaced"/>
</dbReference>
<organism evidence="1 2">
    <name type="scientific">Heterorhabditis bacteriophora</name>
    <name type="common">Entomopathogenic nematode worm</name>
    <dbReference type="NCBI Taxonomy" id="37862"/>
    <lineage>
        <taxon>Eukaryota</taxon>
        <taxon>Metazoa</taxon>
        <taxon>Ecdysozoa</taxon>
        <taxon>Nematoda</taxon>
        <taxon>Chromadorea</taxon>
        <taxon>Rhabditida</taxon>
        <taxon>Rhabditina</taxon>
        <taxon>Rhabditomorpha</taxon>
        <taxon>Strongyloidea</taxon>
        <taxon>Heterorhabditidae</taxon>
        <taxon>Heterorhabditis</taxon>
    </lineage>
</organism>
<keyword evidence="1" id="KW-1185">Reference proteome</keyword>
<evidence type="ECO:0000313" key="1">
    <source>
        <dbReference type="Proteomes" id="UP000095283"/>
    </source>
</evidence>
<evidence type="ECO:0000313" key="2">
    <source>
        <dbReference type="WBParaSite" id="Hba_14966"/>
    </source>
</evidence>
<reference evidence="2" key="1">
    <citation type="submission" date="2016-11" db="UniProtKB">
        <authorList>
            <consortium name="WormBaseParasite"/>
        </authorList>
    </citation>
    <scope>IDENTIFICATION</scope>
</reference>
<name>A0A1I7XBA6_HETBA</name>
<protein>
    <submittedName>
        <fullName evidence="2">DDE_Tnp_1_7 domain-containing protein</fullName>
    </submittedName>
</protein>
<accession>A0A1I7XBA6</accession>
<dbReference type="WBParaSite" id="Hba_14966">
    <property type="protein sequence ID" value="Hba_14966"/>
    <property type="gene ID" value="Hba_14966"/>
</dbReference>
<sequence length="71" mass="8173">MSKTTSDLNIGPVSVRRIVKCELGTYSYKIRQVHMLMEKLSRNIWPSNSPDLNPMDFAILSILENMPSRTF</sequence>
<proteinExistence type="predicted"/>